<accession>A0AC35GYV8</accession>
<evidence type="ECO:0000313" key="1">
    <source>
        <dbReference type="Proteomes" id="UP000887580"/>
    </source>
</evidence>
<reference evidence="2" key="1">
    <citation type="submission" date="2022-11" db="UniProtKB">
        <authorList>
            <consortium name="WormBaseParasite"/>
        </authorList>
    </citation>
    <scope>IDENTIFICATION</scope>
</reference>
<dbReference type="WBParaSite" id="PS1159_v2.g962.t1">
    <property type="protein sequence ID" value="PS1159_v2.g962.t1"/>
    <property type="gene ID" value="PS1159_v2.g962"/>
</dbReference>
<name>A0AC35GYV8_9BILA</name>
<evidence type="ECO:0000313" key="2">
    <source>
        <dbReference type="WBParaSite" id="PS1159_v2.g962.t1"/>
    </source>
</evidence>
<sequence length="578" mass="63972">MDVELQPNAGKRKNVEDTTEEQRKKQKFENELNAKMTQLSPSKDPKMTSFMFATAIIVSLMTKLSAIADPCLENFETFALMIANYIIRRKESRNVFTKETFAQIKGPETINWKVNGQKFDLVQNVVKIEEVYYSNAIYKLYKAAYAESKKILLITYIGEGPIVHEAISSSIKEKDTCNEMLRQGTALYLLAVEQFHSMLDSSGMTVRVRSDGTRAKRTKNDELSTGAANTIYSSESTLTAHMAGFSLPGRLAKSLRVDVGAGLHLEEALMGAIKMSRRNENRESLKIATQNLHTALANCKVKLHPAQSAVMAQLQITSFDVTAKATICALVSSTLDVIFPMQNRPVLPHPAFAPAIGALFDAGKMIFNVYSLANFKGAKFTANCYCLEGFVDMKAVQQALAITFINNVYGPLDLVTSCVGGLDNLRQRNDCVGPLKTKICGTVPEFEIITDKVLNNFNRGVGTEKNHQNILTPSIRVSTFKTKPYFHRANISKGQMTGRDPRGALSSILKRQDLVEKANNENALLNLGSIMEANIARPDVAYFNKLTAQTDDEIADAVAQWIAVGNSIKRNPDFDFSD</sequence>
<protein>
    <submittedName>
        <fullName evidence="2">Nucleoprotein</fullName>
    </submittedName>
</protein>
<proteinExistence type="predicted"/>
<dbReference type="Proteomes" id="UP000887580">
    <property type="component" value="Unplaced"/>
</dbReference>
<organism evidence="1 2">
    <name type="scientific">Panagrolaimus sp. PS1159</name>
    <dbReference type="NCBI Taxonomy" id="55785"/>
    <lineage>
        <taxon>Eukaryota</taxon>
        <taxon>Metazoa</taxon>
        <taxon>Ecdysozoa</taxon>
        <taxon>Nematoda</taxon>
        <taxon>Chromadorea</taxon>
        <taxon>Rhabditida</taxon>
        <taxon>Tylenchina</taxon>
        <taxon>Panagrolaimomorpha</taxon>
        <taxon>Panagrolaimoidea</taxon>
        <taxon>Panagrolaimidae</taxon>
        <taxon>Panagrolaimus</taxon>
    </lineage>
</organism>